<evidence type="ECO:0000313" key="3">
    <source>
        <dbReference type="Proteomes" id="UP001523216"/>
    </source>
</evidence>
<gene>
    <name evidence="2" type="ORF">LXN57_23130</name>
</gene>
<keyword evidence="3" id="KW-1185">Reference proteome</keyword>
<protein>
    <submittedName>
        <fullName evidence="2">DUF1801 domain-containing protein</fullName>
    </submittedName>
</protein>
<dbReference type="EMBL" id="JAMQOL010000032">
    <property type="protein sequence ID" value="MCM4080477.1"/>
    <property type="molecule type" value="Genomic_DNA"/>
</dbReference>
<feature type="compositionally biased region" description="Basic and acidic residues" evidence="1">
    <location>
        <begin position="7"/>
        <end position="32"/>
    </location>
</feature>
<dbReference type="Gene3D" id="3.90.1150.200">
    <property type="match status" value="1"/>
</dbReference>
<feature type="region of interest" description="Disordered" evidence="1">
    <location>
        <begin position="1"/>
        <end position="32"/>
    </location>
</feature>
<name>A0ABT0Y4U7_9ACTN</name>
<reference evidence="2 3" key="1">
    <citation type="submission" date="2022-06" db="EMBL/GenBank/DDBJ databases">
        <title>Actinoplanes abujensis sp. nov., isolated from Nigerian arid soil.</title>
        <authorList>
            <person name="Ding P."/>
        </authorList>
    </citation>
    <scope>NUCLEOTIDE SEQUENCE [LARGE SCALE GENOMIC DNA]</scope>
    <source>
        <strain evidence="3">TRM88002</strain>
    </source>
</reference>
<dbReference type="SUPFAM" id="SSF159888">
    <property type="entry name" value="YdhG-like"/>
    <property type="match status" value="1"/>
</dbReference>
<sequence>MAENFTAEERAAMKERAQEVRKSRGAKKKDEEPAVLEKIAEMSGTDRELAERVHAIVTESAPELLPRLWYGMPAYGKGGKATVFFQAAAKFKARYATLGFNEDAQLDDGAMWPTAFALTELTPEVEARIAELVKRAAG</sequence>
<dbReference type="Proteomes" id="UP001523216">
    <property type="component" value="Unassembled WGS sequence"/>
</dbReference>
<proteinExistence type="predicted"/>
<dbReference type="RefSeq" id="WP_251800269.1">
    <property type="nucleotide sequence ID" value="NZ_JAMQOL010000032.1"/>
</dbReference>
<comment type="caution">
    <text evidence="2">The sequence shown here is derived from an EMBL/GenBank/DDBJ whole genome shotgun (WGS) entry which is preliminary data.</text>
</comment>
<evidence type="ECO:0000313" key="2">
    <source>
        <dbReference type="EMBL" id="MCM4080477.1"/>
    </source>
</evidence>
<evidence type="ECO:0000256" key="1">
    <source>
        <dbReference type="SAM" id="MobiDB-lite"/>
    </source>
</evidence>
<accession>A0ABT0Y4U7</accession>
<organism evidence="2 3">
    <name type="scientific">Paractinoplanes hotanensis</name>
    <dbReference type="NCBI Taxonomy" id="2906497"/>
    <lineage>
        <taxon>Bacteria</taxon>
        <taxon>Bacillati</taxon>
        <taxon>Actinomycetota</taxon>
        <taxon>Actinomycetes</taxon>
        <taxon>Micromonosporales</taxon>
        <taxon>Micromonosporaceae</taxon>
        <taxon>Paractinoplanes</taxon>
    </lineage>
</organism>